<dbReference type="CDD" id="cd05804">
    <property type="entry name" value="StaR_like"/>
    <property type="match status" value="1"/>
</dbReference>
<dbReference type="RefSeq" id="WP_044425712.1">
    <property type="nucleotide sequence ID" value="NZ_BJYZ01000002.1"/>
</dbReference>
<dbReference type="PANTHER" id="PTHR16263">
    <property type="entry name" value="TETRATRICOPEPTIDE REPEAT PROTEIN 38"/>
    <property type="match status" value="1"/>
</dbReference>
<accession>A0A512DI08</accession>
<proteinExistence type="inferred from homology"/>
<evidence type="ECO:0000313" key="6">
    <source>
        <dbReference type="Proteomes" id="UP000321523"/>
    </source>
</evidence>
<dbReference type="AlphaFoldDB" id="A0A512DI08"/>
<dbReference type="SUPFAM" id="SSF48452">
    <property type="entry name" value="TPR-like"/>
    <property type="match status" value="1"/>
</dbReference>
<comment type="caution">
    <text evidence="5">The sequence shown here is derived from an EMBL/GenBank/DDBJ whole genome shotgun (WGS) entry which is preliminary data.</text>
</comment>
<dbReference type="Gene3D" id="1.25.40.10">
    <property type="entry name" value="Tetratricopeptide repeat domain"/>
    <property type="match status" value="1"/>
</dbReference>
<name>A0A512DI08_9PROT</name>
<sequence length="417" mass="45316">MPIRHDRFGHPVTTATSATVEAIDRFTLEVLSHGKEAGALLAAAEADPDCGLLQAYAGALYLFLQTAEGMDKAAPYLTRARTVVSTASERERLTVAALDAWGTGEPERALDLHRRIALAWPRDLLNLKLAQIHQLNRGDRAGMRALAEAALPHGREYSYAWGMLAFALEQAGALDAAEDAGRRAVGMNRDDPWAQHAVAHVLEARRDPDGGLAFLGPLSGTWDRCSSFMYTHNWWHAALFRLDLDDAAAALALFDARVWGVRKTYVQDQVNAVSLLSRLELRGVDVGSRWADVAVHVGPRINDRQNAFLDLHYLYALARAGEDDAAAEMLAGMRAHAVIASPASRVIWSEIAIPAASGLAAHARGRCAEAASALGSVLPRMFLLGGSTAQQTWFEQLYQDSRRQLESAPTLWPGICA</sequence>
<dbReference type="OrthoDB" id="9815900at2"/>
<keyword evidence="6" id="KW-1185">Reference proteome</keyword>
<dbReference type="PANTHER" id="PTHR16263:SF4">
    <property type="entry name" value="TETRATRICOPEPTIDE REPEAT PROTEIN 38"/>
    <property type="match status" value="1"/>
</dbReference>
<organism evidence="5 6">
    <name type="scientific">Skermanella aerolata</name>
    <dbReference type="NCBI Taxonomy" id="393310"/>
    <lineage>
        <taxon>Bacteria</taxon>
        <taxon>Pseudomonadati</taxon>
        <taxon>Pseudomonadota</taxon>
        <taxon>Alphaproteobacteria</taxon>
        <taxon>Rhodospirillales</taxon>
        <taxon>Azospirillaceae</taxon>
        <taxon>Skermanella</taxon>
    </lineage>
</organism>
<evidence type="ECO:0000256" key="3">
    <source>
        <dbReference type="ARBA" id="ARBA00022737"/>
    </source>
</evidence>
<evidence type="ECO:0000256" key="2">
    <source>
        <dbReference type="ARBA" id="ARBA00019992"/>
    </source>
</evidence>
<protein>
    <recommendedName>
        <fullName evidence="2">Tetratricopeptide repeat protein 38</fullName>
    </recommendedName>
</protein>
<gene>
    <name evidence="5" type="ORF">SAE02_02440</name>
</gene>
<dbReference type="InterPro" id="IPR033891">
    <property type="entry name" value="TTC38"/>
</dbReference>
<keyword evidence="4" id="KW-0802">TPR repeat</keyword>
<evidence type="ECO:0000256" key="4">
    <source>
        <dbReference type="ARBA" id="ARBA00022803"/>
    </source>
</evidence>
<comment type="similarity">
    <text evidence="1">Belongs to the TTC38 family.</text>
</comment>
<dbReference type="EMBL" id="BJYZ01000002">
    <property type="protein sequence ID" value="GEO36096.1"/>
    <property type="molecule type" value="Genomic_DNA"/>
</dbReference>
<reference evidence="5 6" key="1">
    <citation type="submission" date="2019-07" db="EMBL/GenBank/DDBJ databases">
        <title>Whole genome shotgun sequence of Skermanella aerolata NBRC 106429.</title>
        <authorList>
            <person name="Hosoyama A."/>
            <person name="Uohara A."/>
            <person name="Ohji S."/>
            <person name="Ichikawa N."/>
        </authorList>
    </citation>
    <scope>NUCLEOTIDE SEQUENCE [LARGE SCALE GENOMIC DNA]</scope>
    <source>
        <strain evidence="5 6">NBRC 106429</strain>
    </source>
</reference>
<evidence type="ECO:0000313" key="5">
    <source>
        <dbReference type="EMBL" id="GEO36096.1"/>
    </source>
</evidence>
<evidence type="ECO:0000256" key="1">
    <source>
        <dbReference type="ARBA" id="ARBA00005857"/>
    </source>
</evidence>
<dbReference type="Proteomes" id="UP000321523">
    <property type="component" value="Unassembled WGS sequence"/>
</dbReference>
<keyword evidence="3" id="KW-0677">Repeat</keyword>
<dbReference type="InterPro" id="IPR011990">
    <property type="entry name" value="TPR-like_helical_dom_sf"/>
</dbReference>